<feature type="DNA-binding region" description="OmpR/PhoB-type" evidence="5">
    <location>
        <begin position="125"/>
        <end position="225"/>
    </location>
</feature>
<dbReference type="InterPro" id="IPR001789">
    <property type="entry name" value="Sig_transdc_resp-reg_receiver"/>
</dbReference>
<dbReference type="Gene3D" id="1.10.10.10">
    <property type="entry name" value="Winged helix-like DNA-binding domain superfamily/Winged helix DNA-binding domain"/>
    <property type="match status" value="1"/>
</dbReference>
<dbReference type="GO" id="GO:0005829">
    <property type="term" value="C:cytosol"/>
    <property type="evidence" value="ECO:0007669"/>
    <property type="project" value="TreeGrafter"/>
</dbReference>
<keyword evidence="9" id="KW-1185">Reference proteome</keyword>
<evidence type="ECO:0000313" key="8">
    <source>
        <dbReference type="EMBL" id="SHL34334.1"/>
    </source>
</evidence>
<feature type="domain" description="Response regulatory" evidence="6">
    <location>
        <begin position="4"/>
        <end position="117"/>
    </location>
</feature>
<dbReference type="InterPro" id="IPR036388">
    <property type="entry name" value="WH-like_DNA-bd_sf"/>
</dbReference>
<name>A0A1M6ZV87_PSETH</name>
<dbReference type="PANTHER" id="PTHR48111:SF40">
    <property type="entry name" value="PHOSPHATE REGULON TRANSCRIPTIONAL REGULATORY PROTEIN PHOB"/>
    <property type="match status" value="1"/>
</dbReference>
<dbReference type="GO" id="GO:0000976">
    <property type="term" value="F:transcription cis-regulatory region binding"/>
    <property type="evidence" value="ECO:0007669"/>
    <property type="project" value="TreeGrafter"/>
</dbReference>
<sequence length="225" mass="24581">MTVTALVVEDEPQMADIVEYILQTDGLDVRLARDGAQGWEQWSAGGIGLVVLDIELPGPNGLELCTRIRAASSVPILVLTARTDTQSVIAGLEAGADDYVTKPFHPRVLSLRVQALLRRAQPTRMAPTVVGDLEIDLRSGTVTVAGRQVSLAATEIRVLAALAERVGEVVSWRQLLATAWDVDDWVGGREMVKAAVYRLRHRLGDDPAHPRYIETVRGVGYRLVR</sequence>
<proteinExistence type="predicted"/>
<dbReference type="Pfam" id="PF00486">
    <property type="entry name" value="Trans_reg_C"/>
    <property type="match status" value="1"/>
</dbReference>
<feature type="domain" description="OmpR/PhoB-type" evidence="7">
    <location>
        <begin position="125"/>
        <end position="225"/>
    </location>
</feature>
<dbReference type="RefSeq" id="WP_073459990.1">
    <property type="nucleotide sequence ID" value="NZ_CALGVN010000020.1"/>
</dbReference>
<dbReference type="PROSITE" id="PS51755">
    <property type="entry name" value="OMPR_PHOB"/>
    <property type="match status" value="1"/>
</dbReference>
<accession>A0A1M6ZV87</accession>
<dbReference type="InterPro" id="IPR039420">
    <property type="entry name" value="WalR-like"/>
</dbReference>
<evidence type="ECO:0000256" key="1">
    <source>
        <dbReference type="ARBA" id="ARBA00022553"/>
    </source>
</evidence>
<dbReference type="GO" id="GO:0032993">
    <property type="term" value="C:protein-DNA complex"/>
    <property type="evidence" value="ECO:0007669"/>
    <property type="project" value="TreeGrafter"/>
</dbReference>
<organism evidence="8 9">
    <name type="scientific">Pseudonocardia thermophila</name>
    <dbReference type="NCBI Taxonomy" id="1848"/>
    <lineage>
        <taxon>Bacteria</taxon>
        <taxon>Bacillati</taxon>
        <taxon>Actinomycetota</taxon>
        <taxon>Actinomycetes</taxon>
        <taxon>Pseudonocardiales</taxon>
        <taxon>Pseudonocardiaceae</taxon>
        <taxon>Pseudonocardia</taxon>
    </lineage>
</organism>
<evidence type="ECO:0000256" key="4">
    <source>
        <dbReference type="PROSITE-ProRule" id="PRU00169"/>
    </source>
</evidence>
<dbReference type="InterPro" id="IPR001867">
    <property type="entry name" value="OmpR/PhoB-type_DNA-bd"/>
</dbReference>
<reference evidence="8 9" key="1">
    <citation type="submission" date="2016-11" db="EMBL/GenBank/DDBJ databases">
        <authorList>
            <person name="Jaros S."/>
            <person name="Januszkiewicz K."/>
            <person name="Wedrychowicz H."/>
        </authorList>
    </citation>
    <scope>NUCLEOTIDE SEQUENCE [LARGE SCALE GENOMIC DNA]</scope>
    <source>
        <strain evidence="8 9">DSM 43832</strain>
    </source>
</reference>
<dbReference type="SUPFAM" id="SSF46894">
    <property type="entry name" value="C-terminal effector domain of the bipartite response regulators"/>
    <property type="match status" value="1"/>
</dbReference>
<protein>
    <submittedName>
        <fullName evidence="8">Two-component system, OmpR family, response regulator MtrA</fullName>
    </submittedName>
</protein>
<evidence type="ECO:0000259" key="6">
    <source>
        <dbReference type="PROSITE" id="PS50110"/>
    </source>
</evidence>
<dbReference type="Gene3D" id="6.10.250.690">
    <property type="match status" value="1"/>
</dbReference>
<dbReference type="SUPFAM" id="SSF52172">
    <property type="entry name" value="CheY-like"/>
    <property type="match status" value="1"/>
</dbReference>
<evidence type="ECO:0000259" key="7">
    <source>
        <dbReference type="PROSITE" id="PS51755"/>
    </source>
</evidence>
<dbReference type="GO" id="GO:0000156">
    <property type="term" value="F:phosphorelay response regulator activity"/>
    <property type="evidence" value="ECO:0007669"/>
    <property type="project" value="TreeGrafter"/>
</dbReference>
<dbReference type="GO" id="GO:0006355">
    <property type="term" value="P:regulation of DNA-templated transcription"/>
    <property type="evidence" value="ECO:0007669"/>
    <property type="project" value="InterPro"/>
</dbReference>
<dbReference type="EMBL" id="FRAP01000025">
    <property type="protein sequence ID" value="SHL34334.1"/>
    <property type="molecule type" value="Genomic_DNA"/>
</dbReference>
<dbReference type="InterPro" id="IPR016032">
    <property type="entry name" value="Sig_transdc_resp-reg_C-effctor"/>
</dbReference>
<dbReference type="OrthoDB" id="3197131at2"/>
<dbReference type="CDD" id="cd00383">
    <property type="entry name" value="trans_reg_C"/>
    <property type="match status" value="1"/>
</dbReference>
<dbReference type="AlphaFoldDB" id="A0A1M6ZV87"/>
<dbReference type="SMART" id="SM00448">
    <property type="entry name" value="REC"/>
    <property type="match status" value="1"/>
</dbReference>
<dbReference type="CDD" id="cd17574">
    <property type="entry name" value="REC_OmpR"/>
    <property type="match status" value="1"/>
</dbReference>
<keyword evidence="2" id="KW-0902">Two-component regulatory system</keyword>
<evidence type="ECO:0000256" key="2">
    <source>
        <dbReference type="ARBA" id="ARBA00023012"/>
    </source>
</evidence>
<dbReference type="Pfam" id="PF00072">
    <property type="entry name" value="Response_reg"/>
    <property type="match status" value="1"/>
</dbReference>
<dbReference type="PANTHER" id="PTHR48111">
    <property type="entry name" value="REGULATOR OF RPOS"/>
    <property type="match status" value="1"/>
</dbReference>
<keyword evidence="1 4" id="KW-0597">Phosphoprotein</keyword>
<dbReference type="SMART" id="SM00862">
    <property type="entry name" value="Trans_reg_C"/>
    <property type="match status" value="1"/>
</dbReference>
<gene>
    <name evidence="8" type="ORF">SAMN05443637_12512</name>
</gene>
<dbReference type="PROSITE" id="PS50110">
    <property type="entry name" value="RESPONSE_REGULATORY"/>
    <property type="match status" value="1"/>
</dbReference>
<evidence type="ECO:0000256" key="3">
    <source>
        <dbReference type="ARBA" id="ARBA00023125"/>
    </source>
</evidence>
<dbReference type="InterPro" id="IPR011006">
    <property type="entry name" value="CheY-like_superfamily"/>
</dbReference>
<dbReference type="Gene3D" id="3.40.50.2300">
    <property type="match status" value="1"/>
</dbReference>
<feature type="modified residue" description="4-aspartylphosphate" evidence="4">
    <location>
        <position position="53"/>
    </location>
</feature>
<dbReference type="STRING" id="1848.SAMN05443637_12512"/>
<evidence type="ECO:0000256" key="5">
    <source>
        <dbReference type="PROSITE-ProRule" id="PRU01091"/>
    </source>
</evidence>
<keyword evidence="3 5" id="KW-0238">DNA-binding</keyword>
<evidence type="ECO:0000313" key="9">
    <source>
        <dbReference type="Proteomes" id="UP000184363"/>
    </source>
</evidence>
<dbReference type="Proteomes" id="UP000184363">
    <property type="component" value="Unassembled WGS sequence"/>
</dbReference>